<evidence type="ECO:0000313" key="1">
    <source>
        <dbReference type="EMBL" id="QKU33918.1"/>
    </source>
</evidence>
<sequence>MPETIHTQNVDPFCNYIITIVSNQNIEKVSIIEDTNFGSLIINNKRKAFYYFSSDVNKISLKIFSESNVFVNFKKTNININQIYIAEHLKHFGNDIYASFPNLQSYNNDCTPAIFYGMWSKNDFRVLARNKSLKIIIWTGSDIYVDTDSALAKKRISRNMRKINKTTKIVHIAISNFIELELIKIGLKYIRIPFMGIEFDKFKPVKKGNSIYIYTSPIYGYKYGENYYSQIINKYKNINFIMTCSAGSMNLLEKSNIKNPYNIKYYNKSELIEKIYPQCFIALRLTKHDGLAGTVQELGAMGIKSIHNGDTPGCLNYTCIEDICKHIENEMNTIGTIDYELSNSVKKYLDINPAIFNTKFYSNNIANMKKVSFGLLPTRSNTFKFHVKRNKNYQLTVYSINQSFLTIKDNPQYNNVLIKKGINTLAYYNDNKDIITVNTTMPTNITIG</sequence>
<dbReference type="GeneID" id="80517219"/>
<protein>
    <submittedName>
        <fullName evidence="1">Uncharacterized protein</fullName>
    </submittedName>
</protein>
<dbReference type="EMBL" id="MF405918">
    <property type="protein sequence ID" value="QKU33918.1"/>
    <property type="molecule type" value="Genomic_DNA"/>
</dbReference>
<organism evidence="1">
    <name type="scientific">Tupanvirus deep ocean</name>
    <dbReference type="NCBI Taxonomy" id="2126984"/>
    <lineage>
        <taxon>Viruses</taxon>
        <taxon>Varidnaviria</taxon>
        <taxon>Bamfordvirae</taxon>
        <taxon>Nucleocytoviricota</taxon>
        <taxon>Megaviricetes</taxon>
        <taxon>Imitervirales</taxon>
        <taxon>Mimiviridae</taxon>
        <taxon>Megamimivirinae</taxon>
        <taxon>Tupanvirus</taxon>
        <taxon>Tupanvirus altamarinense</taxon>
    </lineage>
</organism>
<name>A0A6N1NPJ3_9VIRU</name>
<dbReference type="RefSeq" id="YP_010780528.1">
    <property type="nucleotide sequence ID" value="NC_075038.1"/>
</dbReference>
<accession>A0A6N1NPJ3</accession>
<reference evidence="1" key="1">
    <citation type="submission" date="2017-06" db="EMBL/GenBank/DDBJ databases">
        <authorList>
            <person name="Assis F.L."/>
            <person name="Abrahao J.S."/>
            <person name="Silva L."/>
            <person name="Khalil J.B."/>
            <person name="Rodrigues R."/>
            <person name="Silva L.S."/>
            <person name="Boratto P."/>
            <person name="Andrade M."/>
            <person name="Kroon E.G."/>
            <person name="Ribeiro B."/>
            <person name="Bergier I."/>
            <person name="Seligmann H."/>
            <person name="Ghigo E."/>
            <person name="Colson P."/>
            <person name="Levasseur A."/>
            <person name="Raoult D."/>
            <person name="Scola B.L."/>
        </authorList>
    </citation>
    <scope>NUCLEOTIDE SEQUENCE</scope>
    <source>
        <strain evidence="1">Deep ocean</strain>
    </source>
</reference>
<proteinExistence type="predicted"/>
<reference evidence="1" key="2">
    <citation type="journal article" date="2018" name="Nat. Commun.">
        <title>Tailed giant Tupanvirus possesses the most complete translational apparatus of the known virosphere.</title>
        <authorList>
            <person name="Abrahao J."/>
            <person name="Silva L."/>
            <person name="Silva L.S."/>
            <person name="Khalil J.Y.B."/>
            <person name="Rodrigues R."/>
            <person name="Arantes T."/>
            <person name="Assis F."/>
            <person name="Boratto P."/>
            <person name="Andrade M."/>
            <person name="Kroon E.G."/>
            <person name="Ribeiro B."/>
            <person name="Bergier I."/>
            <person name="Seligmann H."/>
            <person name="Ghigo E."/>
            <person name="Colson P."/>
            <person name="Levasseur A."/>
            <person name="Kroemer G."/>
            <person name="Raoult D."/>
            <person name="La Scola B."/>
        </authorList>
    </citation>
    <scope>NUCLEOTIDE SEQUENCE [LARGE SCALE GENOMIC DNA]</scope>
    <source>
        <strain evidence="1">Deep ocean</strain>
    </source>
</reference>
<dbReference type="KEGG" id="vg:80517219"/>